<proteinExistence type="predicted"/>
<dbReference type="SUPFAM" id="SSF52777">
    <property type="entry name" value="CoA-dependent acyltransferases"/>
    <property type="match status" value="2"/>
</dbReference>
<gene>
    <name evidence="5" type="ORF">Arub01_43870</name>
</gene>
<dbReference type="InterPro" id="IPR010060">
    <property type="entry name" value="NRPS_synth"/>
</dbReference>
<dbReference type="PANTHER" id="PTHR45398:SF1">
    <property type="entry name" value="ENZYME, PUTATIVE (JCVI)-RELATED"/>
    <property type="match status" value="1"/>
</dbReference>
<dbReference type="SUPFAM" id="SSF47336">
    <property type="entry name" value="ACP-like"/>
    <property type="match status" value="1"/>
</dbReference>
<evidence type="ECO:0000259" key="4">
    <source>
        <dbReference type="PROSITE" id="PS50075"/>
    </source>
</evidence>
<evidence type="ECO:0000256" key="2">
    <source>
        <dbReference type="ARBA" id="ARBA00022450"/>
    </source>
</evidence>
<protein>
    <recommendedName>
        <fullName evidence="4">Carrier domain-containing protein</fullName>
    </recommendedName>
</protein>
<comment type="cofactor">
    <cofactor evidence="1">
        <name>pantetheine 4'-phosphate</name>
        <dbReference type="ChEBI" id="CHEBI:47942"/>
    </cofactor>
</comment>
<dbReference type="Pfam" id="PF00668">
    <property type="entry name" value="Condensation"/>
    <property type="match status" value="1"/>
</dbReference>
<accession>A0A9W6Q0C5</accession>
<keyword evidence="3" id="KW-0597">Phosphoprotein</keyword>
<dbReference type="InterPro" id="IPR009081">
    <property type="entry name" value="PP-bd_ACP"/>
</dbReference>
<evidence type="ECO:0000313" key="6">
    <source>
        <dbReference type="Proteomes" id="UP001165124"/>
    </source>
</evidence>
<dbReference type="Gene3D" id="3.30.300.30">
    <property type="match status" value="1"/>
</dbReference>
<dbReference type="InterPro" id="IPR001242">
    <property type="entry name" value="Condensation_dom"/>
</dbReference>
<evidence type="ECO:0000313" key="5">
    <source>
        <dbReference type="EMBL" id="GLW66143.1"/>
    </source>
</evidence>
<comment type="caution">
    <text evidence="5">The sequence shown here is derived from an EMBL/GenBank/DDBJ whole genome shotgun (WGS) entry which is preliminary data.</text>
</comment>
<dbReference type="Gene3D" id="1.10.1200.10">
    <property type="entry name" value="ACP-like"/>
    <property type="match status" value="1"/>
</dbReference>
<dbReference type="InterPro" id="IPR023213">
    <property type="entry name" value="CAT-like_dom_sf"/>
</dbReference>
<evidence type="ECO:0000256" key="3">
    <source>
        <dbReference type="ARBA" id="ARBA00022553"/>
    </source>
</evidence>
<feature type="domain" description="Carrier" evidence="4">
    <location>
        <begin position="38"/>
        <end position="112"/>
    </location>
</feature>
<dbReference type="GO" id="GO:0003824">
    <property type="term" value="F:catalytic activity"/>
    <property type="evidence" value="ECO:0007669"/>
    <property type="project" value="InterPro"/>
</dbReference>
<dbReference type="InterPro" id="IPR036736">
    <property type="entry name" value="ACP-like_sf"/>
</dbReference>
<dbReference type="InterPro" id="IPR006162">
    <property type="entry name" value="Ppantetheine_attach_site"/>
</dbReference>
<dbReference type="NCBIfam" id="TIGR01720">
    <property type="entry name" value="NRPS-para261"/>
    <property type="match status" value="1"/>
</dbReference>
<dbReference type="GO" id="GO:0008610">
    <property type="term" value="P:lipid biosynthetic process"/>
    <property type="evidence" value="ECO:0007669"/>
    <property type="project" value="UniProtKB-ARBA"/>
</dbReference>
<dbReference type="FunFam" id="1.10.1200.10:FF:000005">
    <property type="entry name" value="Nonribosomal peptide synthetase 1"/>
    <property type="match status" value="1"/>
</dbReference>
<dbReference type="SUPFAM" id="SSF56801">
    <property type="entry name" value="Acetyl-CoA synthetase-like"/>
    <property type="match status" value="1"/>
</dbReference>
<dbReference type="Proteomes" id="UP001165124">
    <property type="component" value="Unassembled WGS sequence"/>
</dbReference>
<dbReference type="Gene3D" id="3.30.559.10">
    <property type="entry name" value="Chloramphenicol acetyltransferase-like domain"/>
    <property type="match status" value="1"/>
</dbReference>
<keyword evidence="6" id="KW-1185">Reference proteome</keyword>
<dbReference type="EMBL" id="BSRZ01000013">
    <property type="protein sequence ID" value="GLW66143.1"/>
    <property type="molecule type" value="Genomic_DNA"/>
</dbReference>
<dbReference type="PROSITE" id="PS00012">
    <property type="entry name" value="PHOSPHOPANTETHEINE"/>
    <property type="match status" value="1"/>
</dbReference>
<dbReference type="SMART" id="SM01294">
    <property type="entry name" value="PKS_PP_betabranch"/>
    <property type="match status" value="1"/>
</dbReference>
<sequence length="623" mass="66307">MVPAVVVRMDALPLTVNGKLDRAALPAPESAVRVSSRGPRTAEEEVLAGLFAEVLGLERVGVDDGFFDLGGDSIIAIQLVARARRAGLVITPREVFQHQTVERLAAIARPVTDDDTVENEPPGTGTGVVPATPIMRWFQELTGPTDDYSQRMLLRVPPGLGTAPLTAAVRTLLDHHDMLRLRVDRSGPEAVFEVAEPGTVDAAALVRRVDVSGAADLRPVLAEEAAAARAGLDPEAGIMMRLVWFDAGPGRSGRLLLTVHHLAVDAVSWRILLLDLVTALTGGGALDPVGTSYRRWAQRLVAEAAEPARTAELPLWTDILATPDPVLGRRPLDPAVDAFGTAGHLTVDLPADVTGPLLTDVPAAFHARVNDVLLTALALALAEWRRERGGADDTAVLVDLEGHGREEIVPGVDLTRTVGWFTTIHPVRLDPGAVDPAEIRAGGPALGTALKKVKEQLREIPDNGIGYGLLRHLNPSTAERLAAHRAPQVAFNYLGRAPAPEASDWAPAGRDETDALGDAQNPRLGLVHAIEVNAHTRDLPGGPELSATWTWAGGLFDRHEIADLADRWRAALRGLVAHVVEGARHGPVGGLTPSDLPLVSMSQEEIDELAAELDAEDEAWGPQ</sequence>
<dbReference type="PROSITE" id="PS50075">
    <property type="entry name" value="CARRIER"/>
    <property type="match status" value="1"/>
</dbReference>
<keyword evidence="2" id="KW-0596">Phosphopantetheine</keyword>
<dbReference type="Gene3D" id="3.30.559.30">
    <property type="entry name" value="Nonribosomal peptide synthetase, condensation domain"/>
    <property type="match status" value="1"/>
</dbReference>
<dbReference type="Pfam" id="PF00550">
    <property type="entry name" value="PP-binding"/>
    <property type="match status" value="1"/>
</dbReference>
<dbReference type="SMART" id="SM00823">
    <property type="entry name" value="PKS_PP"/>
    <property type="match status" value="1"/>
</dbReference>
<name>A0A9W6Q0C5_9ACTN</name>
<reference evidence="5" key="1">
    <citation type="submission" date="2023-02" db="EMBL/GenBank/DDBJ databases">
        <title>Actinomadura rubrobrunea NBRC 14622.</title>
        <authorList>
            <person name="Ichikawa N."/>
            <person name="Sato H."/>
            <person name="Tonouchi N."/>
        </authorList>
    </citation>
    <scope>NUCLEOTIDE SEQUENCE</scope>
    <source>
        <strain evidence="5">NBRC 14622</strain>
    </source>
</reference>
<evidence type="ECO:0000256" key="1">
    <source>
        <dbReference type="ARBA" id="ARBA00001957"/>
    </source>
</evidence>
<dbReference type="InterPro" id="IPR020806">
    <property type="entry name" value="PKS_PP-bd"/>
</dbReference>
<organism evidence="5 6">
    <name type="scientific">Actinomadura rubrobrunea</name>
    <dbReference type="NCBI Taxonomy" id="115335"/>
    <lineage>
        <taxon>Bacteria</taxon>
        <taxon>Bacillati</taxon>
        <taxon>Actinomycetota</taxon>
        <taxon>Actinomycetes</taxon>
        <taxon>Streptosporangiales</taxon>
        <taxon>Thermomonosporaceae</taxon>
        <taxon>Actinomadura</taxon>
    </lineage>
</organism>
<dbReference type="GO" id="GO:0031177">
    <property type="term" value="F:phosphopantetheine binding"/>
    <property type="evidence" value="ECO:0007669"/>
    <property type="project" value="InterPro"/>
</dbReference>
<dbReference type="InterPro" id="IPR045851">
    <property type="entry name" value="AMP-bd_C_sf"/>
</dbReference>
<dbReference type="PANTHER" id="PTHR45398">
    <property type="match status" value="1"/>
</dbReference>
<dbReference type="AlphaFoldDB" id="A0A9W6Q0C5"/>